<sequence>MGGVTSTPAPTPTGAVQAAATKTPFTGGPEHPFPVAATLLTGAGLLLAVLAGVGPALLRRRLRR</sequence>
<evidence type="ECO:0000256" key="1">
    <source>
        <dbReference type="SAM" id="MobiDB-lite"/>
    </source>
</evidence>
<keyword evidence="2" id="KW-1133">Transmembrane helix</keyword>
<evidence type="ECO:0000313" key="3">
    <source>
        <dbReference type="EMBL" id="PZR80376.1"/>
    </source>
</evidence>
<gene>
    <name evidence="3" type="ORF">DLM65_08035</name>
</gene>
<dbReference type="EMBL" id="QHBU01000153">
    <property type="protein sequence ID" value="PZR80376.1"/>
    <property type="molecule type" value="Genomic_DNA"/>
</dbReference>
<proteinExistence type="predicted"/>
<dbReference type="Proteomes" id="UP000248724">
    <property type="component" value="Unassembled WGS sequence"/>
</dbReference>
<feature type="transmembrane region" description="Helical" evidence="2">
    <location>
        <begin position="35"/>
        <end position="58"/>
    </location>
</feature>
<keyword evidence="2" id="KW-0472">Membrane</keyword>
<organism evidence="3 4">
    <name type="scientific">Candidatus Aeolococcus gillhamiae</name>
    <dbReference type="NCBI Taxonomy" id="3127015"/>
    <lineage>
        <taxon>Bacteria</taxon>
        <taxon>Bacillati</taxon>
        <taxon>Candidatus Dormiibacterota</taxon>
        <taxon>Candidatus Dormibacteria</taxon>
        <taxon>Candidatus Aeolococcales</taxon>
        <taxon>Candidatus Aeolococcaceae</taxon>
        <taxon>Candidatus Aeolococcus</taxon>
    </lineage>
</organism>
<comment type="caution">
    <text evidence="3">The sequence shown here is derived from an EMBL/GenBank/DDBJ whole genome shotgun (WGS) entry which is preliminary data.</text>
</comment>
<keyword evidence="2" id="KW-0812">Transmembrane</keyword>
<protein>
    <submittedName>
        <fullName evidence="3">Uncharacterized protein</fullName>
    </submittedName>
</protein>
<accession>A0A2W5ZC05</accession>
<evidence type="ECO:0000256" key="2">
    <source>
        <dbReference type="SAM" id="Phobius"/>
    </source>
</evidence>
<name>A0A2W5ZC05_9BACT</name>
<feature type="region of interest" description="Disordered" evidence="1">
    <location>
        <begin position="1"/>
        <end position="28"/>
    </location>
</feature>
<reference evidence="3 4" key="1">
    <citation type="journal article" date="2017" name="Nature">
        <title>Atmospheric trace gases support primary production in Antarctic desert surface soil.</title>
        <authorList>
            <person name="Ji M."/>
            <person name="Greening C."/>
            <person name="Vanwonterghem I."/>
            <person name="Carere C.R."/>
            <person name="Bay S.K."/>
            <person name="Steen J.A."/>
            <person name="Montgomery K."/>
            <person name="Lines T."/>
            <person name="Beardall J."/>
            <person name="van Dorst J."/>
            <person name="Snape I."/>
            <person name="Stott M.B."/>
            <person name="Hugenholtz P."/>
            <person name="Ferrari B.C."/>
        </authorList>
    </citation>
    <scope>NUCLEOTIDE SEQUENCE [LARGE SCALE GENOMIC DNA]</scope>
    <source>
        <strain evidence="3">RRmetagenome_bin12</strain>
    </source>
</reference>
<evidence type="ECO:0000313" key="4">
    <source>
        <dbReference type="Proteomes" id="UP000248724"/>
    </source>
</evidence>
<dbReference type="AlphaFoldDB" id="A0A2W5ZC05"/>